<feature type="compositionally biased region" description="Basic and acidic residues" evidence="1">
    <location>
        <begin position="8"/>
        <end position="32"/>
    </location>
</feature>
<sequence length="395" mass="45062">MRKREKARKLAERAKTGETRESPRKRGKADENARMWEKACENVRKCAKADENRKKCEDRRKLWYDRAVWHELKQFSSKLNNIFLVDPVDYHDYPSRGYHVISCVDLHFVITFRKPYLYSLFVRAVCAGAIYRTEIEDYLYQKKLHEPLAEAKPTGSKAEDWTILTYGLFKALSNMYEKPSASNKVFLIRQLVNTKMKEGASVADHVNEFNSILSSVSNTIDDHIMDFGASFHATYCKEELERLKLFSSKVRLADDKTLDIASVRDVVLKTTFGTRWNLKDVRVMSTSTHPITILSDYDIEDAFSSTHALDYIPDSADYFPASSGNTYSDPSEDLSKYLLASLAISSFHDDSYIKVMQAYNDTSNESPIPPPQAPIAPPTVLSSSLVLPLSPMFDP</sequence>
<name>A0A6L2L1J5_TANCI</name>
<evidence type="ECO:0000259" key="2">
    <source>
        <dbReference type="Pfam" id="PF22936"/>
    </source>
</evidence>
<evidence type="ECO:0000256" key="1">
    <source>
        <dbReference type="SAM" id="MobiDB-lite"/>
    </source>
</evidence>
<gene>
    <name evidence="3" type="ORF">Tci_027739</name>
</gene>
<dbReference type="AlphaFoldDB" id="A0A6L2L1J5"/>
<dbReference type="Pfam" id="PF22936">
    <property type="entry name" value="Pol_BBD"/>
    <property type="match status" value="1"/>
</dbReference>
<feature type="domain" description="Retrovirus-related Pol polyprotein from transposon TNT 1-94-like beta-barrel" evidence="2">
    <location>
        <begin position="224"/>
        <end position="282"/>
    </location>
</feature>
<accession>A0A6L2L1J5</accession>
<feature type="region of interest" description="Disordered" evidence="1">
    <location>
        <begin position="1"/>
        <end position="32"/>
    </location>
</feature>
<dbReference type="InterPro" id="IPR054722">
    <property type="entry name" value="PolX-like_BBD"/>
</dbReference>
<proteinExistence type="predicted"/>
<dbReference type="EMBL" id="BKCJ010003549">
    <property type="protein sequence ID" value="GEU55761.1"/>
    <property type="molecule type" value="Genomic_DNA"/>
</dbReference>
<organism evidence="3">
    <name type="scientific">Tanacetum cinerariifolium</name>
    <name type="common">Dalmatian daisy</name>
    <name type="synonym">Chrysanthemum cinerariifolium</name>
    <dbReference type="NCBI Taxonomy" id="118510"/>
    <lineage>
        <taxon>Eukaryota</taxon>
        <taxon>Viridiplantae</taxon>
        <taxon>Streptophyta</taxon>
        <taxon>Embryophyta</taxon>
        <taxon>Tracheophyta</taxon>
        <taxon>Spermatophyta</taxon>
        <taxon>Magnoliopsida</taxon>
        <taxon>eudicotyledons</taxon>
        <taxon>Gunneridae</taxon>
        <taxon>Pentapetalae</taxon>
        <taxon>asterids</taxon>
        <taxon>campanulids</taxon>
        <taxon>Asterales</taxon>
        <taxon>Asteraceae</taxon>
        <taxon>Asteroideae</taxon>
        <taxon>Anthemideae</taxon>
        <taxon>Anthemidinae</taxon>
        <taxon>Tanacetum</taxon>
    </lineage>
</organism>
<protein>
    <submittedName>
        <fullName evidence="3">Retrovirus-related Pol polyprotein from transposon TNT 1-94</fullName>
    </submittedName>
</protein>
<dbReference type="Pfam" id="PF14223">
    <property type="entry name" value="Retrotran_gag_2"/>
    <property type="match status" value="1"/>
</dbReference>
<evidence type="ECO:0000313" key="3">
    <source>
        <dbReference type="EMBL" id="GEU55761.1"/>
    </source>
</evidence>
<reference evidence="3" key="1">
    <citation type="journal article" date="2019" name="Sci. Rep.">
        <title>Draft genome of Tanacetum cinerariifolium, the natural source of mosquito coil.</title>
        <authorList>
            <person name="Yamashiro T."/>
            <person name="Shiraishi A."/>
            <person name="Satake H."/>
            <person name="Nakayama K."/>
        </authorList>
    </citation>
    <scope>NUCLEOTIDE SEQUENCE</scope>
</reference>
<comment type="caution">
    <text evidence="3">The sequence shown here is derived from an EMBL/GenBank/DDBJ whole genome shotgun (WGS) entry which is preliminary data.</text>
</comment>